<protein>
    <submittedName>
        <fullName evidence="1">Uncharacterized protein</fullName>
    </submittedName>
</protein>
<organism evidence="1">
    <name type="scientific">Pseudo-nitzschia australis</name>
    <dbReference type="NCBI Taxonomy" id="44445"/>
    <lineage>
        <taxon>Eukaryota</taxon>
        <taxon>Sar</taxon>
        <taxon>Stramenopiles</taxon>
        <taxon>Ochrophyta</taxon>
        <taxon>Bacillariophyta</taxon>
        <taxon>Bacillariophyceae</taxon>
        <taxon>Bacillariophycidae</taxon>
        <taxon>Bacillariales</taxon>
        <taxon>Bacillariaceae</taxon>
        <taxon>Pseudo-nitzschia</taxon>
    </lineage>
</organism>
<dbReference type="EMBL" id="HBIX01028147">
    <property type="protein sequence ID" value="CAE0726248.1"/>
    <property type="molecule type" value="Transcribed_RNA"/>
</dbReference>
<dbReference type="PANTHER" id="PTHR21521:SF0">
    <property type="entry name" value="AMUN, ISOFORM A"/>
    <property type="match status" value="1"/>
</dbReference>
<sequence>MGRRHPLTIQIVSFNQSFTISTATKSQQVTELFTTMSKPRPGVAAAKRLSKCTDPKVWGLVESQYSEIVPHVKGLKDTQREYKKIGRLLSNENMKSVITKEELLSVVSWKFSVGKPRHALMKHLKSNTEASVREHSTAGIAEARGAAKSKTEETKKALGHFINLKGVGPATASAVLTLVQPDKFAYMYDEVINCFLPERTYTLPTYMAVNENCLSIAKKLGDGWTTSRVATVLWTAARVNAYDLHDHTLSKRPMVNSADETIIEKRRISKRRKC</sequence>
<reference evidence="1" key="1">
    <citation type="submission" date="2021-01" db="EMBL/GenBank/DDBJ databases">
        <authorList>
            <person name="Corre E."/>
            <person name="Pelletier E."/>
            <person name="Niang G."/>
            <person name="Scheremetjew M."/>
            <person name="Finn R."/>
            <person name="Kale V."/>
            <person name="Holt S."/>
            <person name="Cochrane G."/>
            <person name="Meng A."/>
            <person name="Brown T."/>
            <person name="Cohen L."/>
        </authorList>
    </citation>
    <scope>NUCLEOTIDE SEQUENCE</scope>
    <source>
        <strain evidence="1">10249 10 AB</strain>
    </source>
</reference>
<accession>A0A7S4ATD6</accession>
<gene>
    <name evidence="1" type="ORF">PAUS00366_LOCUS19005</name>
</gene>
<dbReference type="AlphaFoldDB" id="A0A7S4ATD6"/>
<proteinExistence type="predicted"/>
<evidence type="ECO:0000313" key="1">
    <source>
        <dbReference type="EMBL" id="CAE0726248.1"/>
    </source>
</evidence>
<name>A0A7S4ATD6_9STRA</name>
<dbReference type="PANTHER" id="PTHR21521">
    <property type="entry name" value="AMUN, ISOFORM A"/>
    <property type="match status" value="1"/>
</dbReference>